<feature type="region of interest" description="Disordered" evidence="1">
    <location>
        <begin position="159"/>
        <end position="187"/>
    </location>
</feature>
<evidence type="ECO:0000313" key="2">
    <source>
        <dbReference type="EMBL" id="QDS73561.1"/>
    </source>
</evidence>
<feature type="compositionally biased region" description="Polar residues" evidence="1">
    <location>
        <begin position="441"/>
        <end position="456"/>
    </location>
</feature>
<feature type="compositionally biased region" description="Basic and acidic residues" evidence="1">
    <location>
        <begin position="531"/>
        <end position="542"/>
    </location>
</feature>
<organism evidence="2 3">
    <name type="scientific">Venturia effusa</name>
    <dbReference type="NCBI Taxonomy" id="50376"/>
    <lineage>
        <taxon>Eukaryota</taxon>
        <taxon>Fungi</taxon>
        <taxon>Dikarya</taxon>
        <taxon>Ascomycota</taxon>
        <taxon>Pezizomycotina</taxon>
        <taxon>Dothideomycetes</taxon>
        <taxon>Pleosporomycetidae</taxon>
        <taxon>Venturiales</taxon>
        <taxon>Venturiaceae</taxon>
        <taxon>Venturia</taxon>
    </lineage>
</organism>
<feature type="compositionally biased region" description="Basic and acidic residues" evidence="1">
    <location>
        <begin position="505"/>
        <end position="517"/>
    </location>
</feature>
<evidence type="ECO:0000256" key="1">
    <source>
        <dbReference type="SAM" id="MobiDB-lite"/>
    </source>
</evidence>
<dbReference type="OrthoDB" id="10479908at2759"/>
<accession>A0A517LD45</accession>
<dbReference type="EMBL" id="CP042194">
    <property type="protein sequence ID" value="QDS73561.1"/>
    <property type="molecule type" value="Genomic_DNA"/>
</dbReference>
<reference evidence="2 3" key="1">
    <citation type="submission" date="2019-07" db="EMBL/GenBank/DDBJ databases">
        <title>Finished genome of Venturia effusa.</title>
        <authorList>
            <person name="Young C.A."/>
            <person name="Cox M.P."/>
            <person name="Ganley A.R.D."/>
            <person name="David W.J."/>
        </authorList>
    </citation>
    <scope>NUCLEOTIDE SEQUENCE [LARGE SCALE GENOMIC DNA]</scope>
    <source>
        <strain evidence="3">albino</strain>
    </source>
</reference>
<proteinExistence type="predicted"/>
<feature type="region of interest" description="Disordered" evidence="1">
    <location>
        <begin position="424"/>
        <end position="549"/>
    </location>
</feature>
<feature type="compositionally biased region" description="Polar residues" evidence="1">
    <location>
        <begin position="170"/>
        <end position="187"/>
    </location>
</feature>
<feature type="compositionally biased region" description="Low complexity" evidence="1">
    <location>
        <begin position="332"/>
        <end position="348"/>
    </location>
</feature>
<dbReference type="AlphaFoldDB" id="A0A517LD45"/>
<gene>
    <name evidence="2" type="ORF">FKW77_001049</name>
</gene>
<evidence type="ECO:0000313" key="3">
    <source>
        <dbReference type="Proteomes" id="UP000316270"/>
    </source>
</evidence>
<feature type="region of interest" description="Disordered" evidence="1">
    <location>
        <begin position="1"/>
        <end position="30"/>
    </location>
</feature>
<sequence>MAVRAWTSRPTEVSDDDNGSSFVFRRAPRPPVVDYDNDRENLLRTIDPQSYTELLTGAPEPRTSRSATLAEETENMFEAMISNIRHERVSKGLQKRDKKGSDGNAFIVQVAARFAKEDGNLTKQEDFYSLRGPSENTLTSLATSMEELMERDAKIEARKRRATAHECRNSLVTSKTTPSADNPSKPSLDNAIDQFLTQDVEDDGALLHNLERLYGIALERANKFGLEGATDDDKYLLEHIQASKATKAAAFWTTGLEESAAPGNPINSKGINEDAEIEMNKPTGPKEKTIVPTAVRRFINDRGHSTKAKEFIALEKAPRSSNEDEANEDVSDNSTVSSTSYRTSMSSSHSWNVGSLFHRFDDMTEDHYREWLEEVKGGFMKNAATSFAADFPIRQKINAAVRAKNDSKNAEEVRRLKALRRSKQPIVEDTADAEDNPLLSARTNPSSPSINFSLQSKKPKSSWMAQTPDLAASTTPHDSGAEAEAEAEESAVFSGRLPRSSLHSGHGDDHALNERNDPPGSKEAFNTETTMSEKERAARLREEEEEEEEAIMARIDRNLRAMMEEDKRKGIRNI</sequence>
<feature type="compositionally biased region" description="Basic and acidic residues" evidence="1">
    <location>
        <begin position="309"/>
        <end position="322"/>
    </location>
</feature>
<dbReference type="Proteomes" id="UP000316270">
    <property type="component" value="Chromosome 10"/>
</dbReference>
<name>A0A517LD45_9PEZI</name>
<protein>
    <submittedName>
        <fullName evidence="2">Uncharacterized protein</fullName>
    </submittedName>
</protein>
<keyword evidence="3" id="KW-1185">Reference proteome</keyword>
<feature type="region of interest" description="Disordered" evidence="1">
    <location>
        <begin position="309"/>
        <end position="348"/>
    </location>
</feature>